<accession>H2B1S2</accession>
<dbReference type="KEGG" id="kaf:KAFR_0K02180"/>
<dbReference type="AlphaFoldDB" id="H2B1S2"/>
<dbReference type="EMBL" id="HE650831">
    <property type="protein sequence ID" value="CCF60572.1"/>
    <property type="molecule type" value="Genomic_DNA"/>
</dbReference>
<gene>
    <name evidence="1" type="primary">KAFR0K02180</name>
    <name evidence="1" type="ORF">KAFR_0K02180</name>
</gene>
<organism evidence="1 2">
    <name type="scientific">Kazachstania africana (strain ATCC 22294 / BCRC 22015 / CBS 2517 / CECT 1963 / NBRC 1671 / NRRL Y-8276)</name>
    <name type="common">Yeast</name>
    <name type="synonym">Kluyveromyces africanus</name>
    <dbReference type="NCBI Taxonomy" id="1071382"/>
    <lineage>
        <taxon>Eukaryota</taxon>
        <taxon>Fungi</taxon>
        <taxon>Dikarya</taxon>
        <taxon>Ascomycota</taxon>
        <taxon>Saccharomycotina</taxon>
        <taxon>Saccharomycetes</taxon>
        <taxon>Saccharomycetales</taxon>
        <taxon>Saccharomycetaceae</taxon>
        <taxon>Kazachstania</taxon>
    </lineage>
</organism>
<dbReference type="InterPro" id="IPR054415">
    <property type="entry name" value="SPO24"/>
</dbReference>
<dbReference type="Proteomes" id="UP000005220">
    <property type="component" value="Chromosome 11"/>
</dbReference>
<keyword evidence="2" id="KW-1185">Reference proteome</keyword>
<dbReference type="RefSeq" id="XP_003959707.1">
    <property type="nucleotide sequence ID" value="XM_003959658.1"/>
</dbReference>
<sequence length="81" mass="8826">MAFLELTADISQPFVIPNISPVSQQSSRKNSDADVTALDEIDKFLNSINDRTAVCEDVLESSDQISAHSGFRARKGSLTLL</sequence>
<protein>
    <submittedName>
        <fullName evidence="1">Uncharacterized protein</fullName>
    </submittedName>
</protein>
<dbReference type="OrthoDB" id="4068688at2759"/>
<dbReference type="HOGENOM" id="CLU_195455_0_0_1"/>
<reference evidence="1 2" key="1">
    <citation type="journal article" date="2011" name="Proc. Natl. Acad. Sci. U.S.A.">
        <title>Evolutionary erosion of yeast sex chromosomes by mating-type switching accidents.</title>
        <authorList>
            <person name="Gordon J.L."/>
            <person name="Armisen D."/>
            <person name="Proux-Wera E."/>
            <person name="Oheigeartaigh S.S."/>
            <person name="Byrne K.P."/>
            <person name="Wolfe K.H."/>
        </authorList>
    </citation>
    <scope>NUCLEOTIDE SEQUENCE [LARGE SCALE GENOMIC DNA]</scope>
    <source>
        <strain evidence="2">ATCC 22294 / BCRC 22015 / CBS 2517 / CECT 1963 / NBRC 1671 / NRRL Y-8276</strain>
    </source>
</reference>
<dbReference type="eggNOG" id="ENOG502SF97">
    <property type="taxonomic scope" value="Eukaryota"/>
</dbReference>
<dbReference type="FunCoup" id="H2B1S2">
    <property type="interactions" value="43"/>
</dbReference>
<evidence type="ECO:0000313" key="1">
    <source>
        <dbReference type="EMBL" id="CCF60572.1"/>
    </source>
</evidence>
<proteinExistence type="predicted"/>
<name>H2B1S2_KAZAF</name>
<dbReference type="InParanoid" id="H2B1S2"/>
<dbReference type="Pfam" id="PF22044">
    <property type="entry name" value="SPO24"/>
    <property type="match status" value="1"/>
</dbReference>
<dbReference type="GeneID" id="13886761"/>
<evidence type="ECO:0000313" key="2">
    <source>
        <dbReference type="Proteomes" id="UP000005220"/>
    </source>
</evidence>